<evidence type="ECO:0000256" key="1">
    <source>
        <dbReference type="ARBA" id="ARBA00022833"/>
    </source>
</evidence>
<accession>A0A3E0HYQ2</accession>
<dbReference type="Gene3D" id="3.40.50.10320">
    <property type="entry name" value="LmbE-like"/>
    <property type="match status" value="1"/>
</dbReference>
<dbReference type="PANTHER" id="PTHR12993">
    <property type="entry name" value="N-ACETYLGLUCOSAMINYL-PHOSPHATIDYLINOSITOL DE-N-ACETYLASE-RELATED"/>
    <property type="match status" value="1"/>
</dbReference>
<protein>
    <submittedName>
        <fullName evidence="2">LmbE family N-acetylglucosaminyl deacetylase</fullName>
    </submittedName>
</protein>
<dbReference type="GO" id="GO:0016137">
    <property type="term" value="P:glycoside metabolic process"/>
    <property type="evidence" value="ECO:0007669"/>
    <property type="project" value="UniProtKB-ARBA"/>
</dbReference>
<dbReference type="InterPro" id="IPR003737">
    <property type="entry name" value="GlcNAc_PI_deacetylase-related"/>
</dbReference>
<evidence type="ECO:0000313" key="2">
    <source>
        <dbReference type="EMBL" id="REH51602.1"/>
    </source>
</evidence>
<sequence>MATFVTFQAHPDDESITVGGTMRKAADAGHRVVLVVATGGELGEIPEGLLAEGETLVARRAAETRAAADVLGVKRLEFLGYKDSGMMGWEQNSAPGSFWTADVEEAAAKLAAILVEERADVITFDDDNGGYGHPDHIQVHRVGKRAAELASTPRVYQHTSNRDESFALWKRYAEATGAEIPDFDGFEFGKPAELLTGRVDVRDVIEAKRAGMRAHLSQIPEESWFLSMPDEWFAQAFGTEWFIREGQGPGITETDLLAGLD</sequence>
<evidence type="ECO:0000313" key="3">
    <source>
        <dbReference type="Proteomes" id="UP000256269"/>
    </source>
</evidence>
<keyword evidence="1" id="KW-0862">Zinc</keyword>
<dbReference type="RefSeq" id="WP_116173672.1">
    <property type="nucleotide sequence ID" value="NZ_CP144375.1"/>
</dbReference>
<keyword evidence="3" id="KW-1185">Reference proteome</keyword>
<name>A0A3E0HYQ2_9PSEU</name>
<proteinExistence type="predicted"/>
<dbReference type="PANTHER" id="PTHR12993:SF26">
    <property type="entry name" value="1D-MYO-INOSITOL 2-ACETAMIDO-2-DEOXY-ALPHA-D-GLUCOPYRANOSIDE DEACETYLASE"/>
    <property type="match status" value="1"/>
</dbReference>
<dbReference type="Proteomes" id="UP000256269">
    <property type="component" value="Unassembled WGS sequence"/>
</dbReference>
<dbReference type="InterPro" id="IPR024078">
    <property type="entry name" value="LmbE-like_dom_sf"/>
</dbReference>
<dbReference type="AlphaFoldDB" id="A0A3E0HYQ2"/>
<reference evidence="2 3" key="1">
    <citation type="submission" date="2018-08" db="EMBL/GenBank/DDBJ databases">
        <title>Genomic Encyclopedia of Archaeal and Bacterial Type Strains, Phase II (KMG-II): from individual species to whole genera.</title>
        <authorList>
            <person name="Goeker M."/>
        </authorList>
    </citation>
    <scope>NUCLEOTIDE SEQUENCE [LARGE SCALE GENOMIC DNA]</scope>
    <source>
        <strain evidence="2 3">DSM 45791</strain>
    </source>
</reference>
<gene>
    <name evidence="2" type="ORF">BCF44_10351</name>
</gene>
<dbReference type="Pfam" id="PF02585">
    <property type="entry name" value="PIG-L"/>
    <property type="match status" value="1"/>
</dbReference>
<comment type="caution">
    <text evidence="2">The sequence shown here is derived from an EMBL/GenBank/DDBJ whole genome shotgun (WGS) entry which is preliminary data.</text>
</comment>
<dbReference type="EMBL" id="QUNO01000003">
    <property type="protein sequence ID" value="REH51602.1"/>
    <property type="molecule type" value="Genomic_DNA"/>
</dbReference>
<dbReference type="SUPFAM" id="SSF102588">
    <property type="entry name" value="LmbE-like"/>
    <property type="match status" value="1"/>
</dbReference>
<organism evidence="2 3">
    <name type="scientific">Kutzneria buriramensis</name>
    <dbReference type="NCBI Taxonomy" id="1045776"/>
    <lineage>
        <taxon>Bacteria</taxon>
        <taxon>Bacillati</taxon>
        <taxon>Actinomycetota</taxon>
        <taxon>Actinomycetes</taxon>
        <taxon>Pseudonocardiales</taxon>
        <taxon>Pseudonocardiaceae</taxon>
        <taxon>Kutzneria</taxon>
    </lineage>
</organism>
<dbReference type="GO" id="GO:0016811">
    <property type="term" value="F:hydrolase activity, acting on carbon-nitrogen (but not peptide) bonds, in linear amides"/>
    <property type="evidence" value="ECO:0007669"/>
    <property type="project" value="TreeGrafter"/>
</dbReference>
<dbReference type="OrthoDB" id="158614at2"/>